<dbReference type="PANTHER" id="PTHR24381:SF390">
    <property type="entry name" value="ZINC FINGER PROTEIN 37 HOMOLOG"/>
    <property type="match status" value="1"/>
</dbReference>
<dbReference type="FunFam" id="3.30.160.60:FF:004935">
    <property type="match status" value="1"/>
</dbReference>
<dbReference type="EMBL" id="JAATJV010196208">
    <property type="protein sequence ID" value="MBZ3872999.1"/>
    <property type="molecule type" value="Genomic_DNA"/>
</dbReference>
<comment type="similarity">
    <text evidence="2">Belongs to the krueppel C2H2-type zinc-finger protein family.</text>
</comment>
<dbReference type="SUPFAM" id="SSF109640">
    <property type="entry name" value="KRAB domain (Kruppel-associated box)"/>
    <property type="match status" value="1"/>
</dbReference>
<protein>
    <submittedName>
        <fullName evidence="14">Zinc finger protein 334</fullName>
    </submittedName>
</protein>
<evidence type="ECO:0000256" key="4">
    <source>
        <dbReference type="ARBA" id="ARBA00022737"/>
    </source>
</evidence>
<dbReference type="InterPro" id="IPR001909">
    <property type="entry name" value="KRAB"/>
</dbReference>
<comment type="subcellular location">
    <subcellularLocation>
        <location evidence="1">Nucleus</location>
    </subcellularLocation>
</comment>
<evidence type="ECO:0000256" key="5">
    <source>
        <dbReference type="ARBA" id="ARBA00022771"/>
    </source>
</evidence>
<accession>A0AA41ST65</accession>
<dbReference type="GO" id="GO:0008270">
    <property type="term" value="F:zinc ion binding"/>
    <property type="evidence" value="ECO:0007669"/>
    <property type="project" value="UniProtKB-KW"/>
</dbReference>
<dbReference type="CDD" id="cd07765">
    <property type="entry name" value="KRAB_A-box"/>
    <property type="match status" value="1"/>
</dbReference>
<keyword evidence="9" id="KW-0804">Transcription</keyword>
<evidence type="ECO:0000256" key="11">
    <source>
        <dbReference type="PROSITE-ProRule" id="PRU00042"/>
    </source>
</evidence>
<evidence type="ECO:0000313" key="15">
    <source>
        <dbReference type="Proteomes" id="UP001166674"/>
    </source>
</evidence>
<evidence type="ECO:0000259" key="12">
    <source>
        <dbReference type="PROSITE" id="PS50157"/>
    </source>
</evidence>
<dbReference type="Pfam" id="PF00096">
    <property type="entry name" value="zf-C2H2"/>
    <property type="match status" value="1"/>
</dbReference>
<keyword evidence="10" id="KW-0539">Nucleus</keyword>
<dbReference type="AlphaFoldDB" id="A0AA41ST65"/>
<keyword evidence="6" id="KW-0862">Zinc</keyword>
<evidence type="ECO:0000256" key="3">
    <source>
        <dbReference type="ARBA" id="ARBA00022723"/>
    </source>
</evidence>
<dbReference type="InterPro" id="IPR036236">
    <property type="entry name" value="Znf_C2H2_sf"/>
</dbReference>
<dbReference type="Pfam" id="PF01352">
    <property type="entry name" value="KRAB"/>
    <property type="match status" value="1"/>
</dbReference>
<dbReference type="Gene3D" id="3.30.160.60">
    <property type="entry name" value="Classic Zinc Finger"/>
    <property type="match status" value="3"/>
</dbReference>
<dbReference type="GO" id="GO:0000977">
    <property type="term" value="F:RNA polymerase II transcription regulatory region sequence-specific DNA binding"/>
    <property type="evidence" value="ECO:0007669"/>
    <property type="project" value="TreeGrafter"/>
</dbReference>
<organism evidence="14 15">
    <name type="scientific">Sciurus carolinensis</name>
    <name type="common">Eastern gray squirrel</name>
    <dbReference type="NCBI Taxonomy" id="30640"/>
    <lineage>
        <taxon>Eukaryota</taxon>
        <taxon>Metazoa</taxon>
        <taxon>Chordata</taxon>
        <taxon>Craniata</taxon>
        <taxon>Vertebrata</taxon>
        <taxon>Euteleostomi</taxon>
        <taxon>Mammalia</taxon>
        <taxon>Eutheria</taxon>
        <taxon>Euarchontoglires</taxon>
        <taxon>Glires</taxon>
        <taxon>Rodentia</taxon>
        <taxon>Sciuromorpha</taxon>
        <taxon>Sciuridae</taxon>
        <taxon>Sciurinae</taxon>
        <taxon>Sciurini</taxon>
        <taxon>Sciurus</taxon>
    </lineage>
</organism>
<feature type="domain" description="C2H2-type" evidence="12">
    <location>
        <begin position="269"/>
        <end position="296"/>
    </location>
</feature>
<evidence type="ECO:0000256" key="6">
    <source>
        <dbReference type="ARBA" id="ARBA00022833"/>
    </source>
</evidence>
<reference evidence="14" key="1">
    <citation type="submission" date="2020-03" db="EMBL/GenBank/DDBJ databases">
        <title>Studies in the Genomics of Life Span.</title>
        <authorList>
            <person name="Glass D."/>
        </authorList>
    </citation>
    <scope>NUCLEOTIDE SEQUENCE</scope>
    <source>
        <strain evidence="14">SUZIE</strain>
        <tissue evidence="14">Muscle</tissue>
    </source>
</reference>
<evidence type="ECO:0000259" key="13">
    <source>
        <dbReference type="PROSITE" id="PS50805"/>
    </source>
</evidence>
<dbReference type="PROSITE" id="PS50157">
    <property type="entry name" value="ZINC_FINGER_C2H2_2"/>
    <property type="match status" value="2"/>
</dbReference>
<gene>
    <name evidence="14" type="ORF">SUZIE_120745</name>
</gene>
<evidence type="ECO:0000256" key="10">
    <source>
        <dbReference type="ARBA" id="ARBA00023242"/>
    </source>
</evidence>
<keyword evidence="5 11" id="KW-0863">Zinc-finger</keyword>
<comment type="caution">
    <text evidence="14">The sequence shown here is derived from an EMBL/GenBank/DDBJ whole genome shotgun (WGS) entry which is preliminary data.</text>
</comment>
<keyword evidence="8" id="KW-0238">DNA-binding</keyword>
<keyword evidence="4" id="KW-0677">Repeat</keyword>
<keyword evidence="3" id="KW-0479">Metal-binding</keyword>
<dbReference type="PROSITE" id="PS00028">
    <property type="entry name" value="ZINC_FINGER_C2H2_1"/>
    <property type="match status" value="1"/>
</dbReference>
<evidence type="ECO:0000256" key="2">
    <source>
        <dbReference type="ARBA" id="ARBA00006991"/>
    </source>
</evidence>
<keyword evidence="15" id="KW-1185">Reference proteome</keyword>
<dbReference type="SMART" id="SM00355">
    <property type="entry name" value="ZnF_C2H2"/>
    <property type="match status" value="2"/>
</dbReference>
<dbReference type="InterPro" id="IPR013087">
    <property type="entry name" value="Znf_C2H2_type"/>
</dbReference>
<evidence type="ECO:0000256" key="9">
    <source>
        <dbReference type="ARBA" id="ARBA00023163"/>
    </source>
</evidence>
<proteinExistence type="inferred from homology"/>
<dbReference type="GO" id="GO:0005634">
    <property type="term" value="C:nucleus"/>
    <property type="evidence" value="ECO:0007669"/>
    <property type="project" value="UniProtKB-SubCell"/>
</dbReference>
<dbReference type="SMART" id="SM00349">
    <property type="entry name" value="KRAB"/>
    <property type="match status" value="1"/>
</dbReference>
<feature type="domain" description="C2H2-type" evidence="12">
    <location>
        <begin position="241"/>
        <end position="268"/>
    </location>
</feature>
<sequence length="456" mass="52737">MNKPQRSVSFKDLTVNFTHEEWQQPDPDQRLLYRDVMLEKYSNLISVGFHVSKPDVIFKLEQGEEPWIVEEISKESYTEDDDASEKDKEIQDKHLRQNASFNSKTLITERMNAFGKTYTLGMNLVPSRKIPYKCDPGGNSLKTNSEVIAAKKSEENEKVPDEHSGCQKALLHAKHVKSHSGVKKCNYNQAIEAGSQEEDLILHQNIQTLKQPFDHNKCGKPFFSRVFLSAQKRECAEKKLNECDECRKTFSKRSTLIVHQRIHRGERPYVCDDCRKTFRVKTRLTRPQRIHTGERPYECSECGKAFIENLPSLYIRKFTEGRNPMSVMNVERPFFRRQPSLSISGHTQERNLINARNVGMPLARSLTSWYIKELREERSQTSVRNVGKPSSVSQRSLHIREFTREKNPMNVVNVRKPSSASQPSTCIEEVTQGRSPMNTVSVENFYALNQPSWPIR</sequence>
<feature type="domain" description="KRAB" evidence="13">
    <location>
        <begin position="8"/>
        <end position="79"/>
    </location>
</feature>
<dbReference type="PROSITE" id="PS50805">
    <property type="entry name" value="KRAB"/>
    <property type="match status" value="1"/>
</dbReference>
<evidence type="ECO:0000256" key="8">
    <source>
        <dbReference type="ARBA" id="ARBA00023125"/>
    </source>
</evidence>
<dbReference type="SUPFAM" id="SSF57667">
    <property type="entry name" value="beta-beta-alpha zinc fingers"/>
    <property type="match status" value="2"/>
</dbReference>
<dbReference type="Gene3D" id="6.10.140.140">
    <property type="match status" value="1"/>
</dbReference>
<evidence type="ECO:0000256" key="7">
    <source>
        <dbReference type="ARBA" id="ARBA00023015"/>
    </source>
</evidence>
<keyword evidence="7" id="KW-0805">Transcription regulation</keyword>
<evidence type="ECO:0000313" key="14">
    <source>
        <dbReference type="EMBL" id="MBZ3872999.1"/>
    </source>
</evidence>
<dbReference type="Proteomes" id="UP001166674">
    <property type="component" value="Unassembled WGS sequence"/>
</dbReference>
<evidence type="ECO:0000256" key="1">
    <source>
        <dbReference type="ARBA" id="ARBA00004123"/>
    </source>
</evidence>
<dbReference type="GO" id="GO:0000981">
    <property type="term" value="F:DNA-binding transcription factor activity, RNA polymerase II-specific"/>
    <property type="evidence" value="ECO:0007669"/>
    <property type="project" value="TreeGrafter"/>
</dbReference>
<dbReference type="InterPro" id="IPR036051">
    <property type="entry name" value="KRAB_dom_sf"/>
</dbReference>
<dbReference type="PANTHER" id="PTHR24381">
    <property type="entry name" value="ZINC FINGER PROTEIN"/>
    <property type="match status" value="1"/>
</dbReference>
<name>A0AA41ST65_SCICA</name>
<dbReference type="FunFam" id="3.30.160.60:FF:002343">
    <property type="entry name" value="Zinc finger protein 33A"/>
    <property type="match status" value="1"/>
</dbReference>
<dbReference type="FunFam" id="3.30.160.60:FF:000062">
    <property type="entry name" value="RB-associated KRAB zinc finger protein-like"/>
    <property type="match status" value="1"/>
</dbReference>